<dbReference type="GO" id="GO:0005576">
    <property type="term" value="C:extracellular region"/>
    <property type="evidence" value="ECO:0007669"/>
    <property type="project" value="TreeGrafter"/>
</dbReference>
<dbReference type="Pfam" id="PF11938">
    <property type="entry name" value="DUF3456"/>
    <property type="match status" value="1"/>
</dbReference>
<accession>A0AAV2HLK3</accession>
<organism evidence="2 3">
    <name type="scientific">Lymnaea stagnalis</name>
    <name type="common">Great pond snail</name>
    <name type="synonym">Helix stagnalis</name>
    <dbReference type="NCBI Taxonomy" id="6523"/>
    <lineage>
        <taxon>Eukaryota</taxon>
        <taxon>Metazoa</taxon>
        <taxon>Spiralia</taxon>
        <taxon>Lophotrochozoa</taxon>
        <taxon>Mollusca</taxon>
        <taxon>Gastropoda</taxon>
        <taxon>Heterobranchia</taxon>
        <taxon>Euthyneura</taxon>
        <taxon>Panpulmonata</taxon>
        <taxon>Hygrophila</taxon>
        <taxon>Lymnaeoidea</taxon>
        <taxon>Lymnaeidae</taxon>
        <taxon>Lymnaea</taxon>
    </lineage>
</organism>
<dbReference type="InterPro" id="IPR021852">
    <property type="entry name" value="DUF3456"/>
</dbReference>
<dbReference type="PANTHER" id="PTHR15881">
    <property type="entry name" value="MARGINAL ZONE B- AND B1-CELL-SPECIFIC PROTEIN"/>
    <property type="match status" value="1"/>
</dbReference>
<name>A0AAV2HLK3_LYMST</name>
<evidence type="ECO:0000313" key="2">
    <source>
        <dbReference type="EMBL" id="CAL1534340.1"/>
    </source>
</evidence>
<dbReference type="PANTHER" id="PTHR15881:SF2">
    <property type="entry name" value="MARGINAL ZONE B- AND B1-CELL-SPECIFIC PROTEIN"/>
    <property type="match status" value="1"/>
</dbReference>
<dbReference type="GO" id="GO:0034663">
    <property type="term" value="C:endoplasmic reticulum chaperone complex"/>
    <property type="evidence" value="ECO:0007669"/>
    <property type="project" value="TreeGrafter"/>
</dbReference>
<dbReference type="AlphaFoldDB" id="A0AAV2HLK3"/>
<protein>
    <recommendedName>
        <fullName evidence="1">DUF3456 domain-containing protein</fullName>
    </recommendedName>
</protein>
<evidence type="ECO:0000313" key="3">
    <source>
        <dbReference type="Proteomes" id="UP001497497"/>
    </source>
</evidence>
<dbReference type="Proteomes" id="UP001497497">
    <property type="component" value="Unassembled WGS sequence"/>
</dbReference>
<keyword evidence="3" id="KW-1185">Reference proteome</keyword>
<dbReference type="EMBL" id="CAXITT010000168">
    <property type="protein sequence ID" value="CAL1534340.1"/>
    <property type="molecule type" value="Genomic_DNA"/>
</dbReference>
<reference evidence="2 3" key="1">
    <citation type="submission" date="2024-04" db="EMBL/GenBank/DDBJ databases">
        <authorList>
            <consortium name="Genoscope - CEA"/>
            <person name="William W."/>
        </authorList>
    </citation>
    <scope>NUCLEOTIDE SEQUENCE [LARGE SCALE GENOMIC DNA]</scope>
</reference>
<feature type="domain" description="DUF3456" evidence="1">
    <location>
        <begin position="112"/>
        <end position="199"/>
    </location>
</feature>
<dbReference type="InterPro" id="IPR052682">
    <property type="entry name" value="MZB1"/>
</dbReference>
<evidence type="ECO:0000259" key="1">
    <source>
        <dbReference type="Pfam" id="PF11938"/>
    </source>
</evidence>
<proteinExistence type="predicted"/>
<sequence>MLVLKRNDRINVFIFCFLVNVMLQIRLVSSGDMSKLREVMEQKAREQGIDPHNLKKGETFMIPPELNDEEEGSHHMPMAHRCDGCTAVAHQFEKAFAKAHMHVKKGHPLSLADVLDVADLVCDKRLREYGLKNINGDKYLSGEGLPKEKEPGILEAGGKWDARLSTLCKELIEKYEEDGIYDFYKNKGKDRLVYSLCTSYCSEDEMTTLRKVLQPLKVNKRDEF</sequence>
<comment type="caution">
    <text evidence="2">The sequence shown here is derived from an EMBL/GenBank/DDBJ whole genome shotgun (WGS) entry which is preliminary data.</text>
</comment>
<gene>
    <name evidence="2" type="ORF">GSLYS_00008300001</name>
</gene>